<dbReference type="GO" id="GO:0005634">
    <property type="term" value="C:nucleus"/>
    <property type="evidence" value="ECO:0007669"/>
    <property type="project" value="UniProtKB-SubCell"/>
</dbReference>
<dbReference type="Pfam" id="PF04218">
    <property type="entry name" value="CENP-B_N"/>
    <property type="match status" value="1"/>
</dbReference>
<proteinExistence type="predicted"/>
<evidence type="ECO:0000256" key="4">
    <source>
        <dbReference type="SAM" id="MobiDB-lite"/>
    </source>
</evidence>
<comment type="subcellular location">
    <subcellularLocation>
        <location evidence="1 2">Nucleus</location>
    </subcellularLocation>
</comment>
<keyword evidence="7" id="KW-1185">Reference proteome</keyword>
<organism evidence="6 7">
    <name type="scientific">Petrolisthes cinctipes</name>
    <name type="common">Flat porcelain crab</name>
    <dbReference type="NCBI Taxonomy" id="88211"/>
    <lineage>
        <taxon>Eukaryota</taxon>
        <taxon>Metazoa</taxon>
        <taxon>Ecdysozoa</taxon>
        <taxon>Arthropoda</taxon>
        <taxon>Crustacea</taxon>
        <taxon>Multicrustacea</taxon>
        <taxon>Malacostraca</taxon>
        <taxon>Eumalacostraca</taxon>
        <taxon>Eucarida</taxon>
        <taxon>Decapoda</taxon>
        <taxon>Pleocyemata</taxon>
        <taxon>Anomura</taxon>
        <taxon>Galatheoidea</taxon>
        <taxon>Porcellanidae</taxon>
        <taxon>Petrolisthes</taxon>
    </lineage>
</organism>
<name>A0AAE1FK06_PETCI</name>
<dbReference type="GO" id="GO:0003677">
    <property type="term" value="F:DNA binding"/>
    <property type="evidence" value="ECO:0007669"/>
    <property type="project" value="UniProtKB-UniRule"/>
</dbReference>
<feature type="compositionally biased region" description="Low complexity" evidence="4">
    <location>
        <begin position="250"/>
        <end position="281"/>
    </location>
</feature>
<feature type="DNA-binding region" description="H-T-H motif" evidence="2">
    <location>
        <begin position="33"/>
        <end position="53"/>
    </location>
</feature>
<feature type="region of interest" description="Disordered" evidence="4">
    <location>
        <begin position="246"/>
        <end position="305"/>
    </location>
</feature>
<feature type="coiled-coil region" evidence="3">
    <location>
        <begin position="147"/>
        <end position="174"/>
    </location>
</feature>
<protein>
    <recommendedName>
        <fullName evidence="5">HTH psq-type domain-containing protein</fullName>
    </recommendedName>
</protein>
<evidence type="ECO:0000313" key="7">
    <source>
        <dbReference type="Proteomes" id="UP001286313"/>
    </source>
</evidence>
<reference evidence="6" key="1">
    <citation type="submission" date="2023-10" db="EMBL/GenBank/DDBJ databases">
        <title>Genome assemblies of two species of porcelain crab, Petrolisthes cinctipes and Petrolisthes manimaculis (Anomura: Porcellanidae).</title>
        <authorList>
            <person name="Angst P."/>
        </authorList>
    </citation>
    <scope>NUCLEOTIDE SEQUENCE</scope>
    <source>
        <strain evidence="6">PB745_01</strain>
        <tissue evidence="6">Gill</tissue>
    </source>
</reference>
<keyword evidence="3" id="KW-0175">Coiled coil</keyword>
<gene>
    <name evidence="6" type="ORF">Pcinc_019513</name>
</gene>
<accession>A0AAE1FK06</accession>
<dbReference type="SUPFAM" id="SSF46689">
    <property type="entry name" value="Homeodomain-like"/>
    <property type="match status" value="2"/>
</dbReference>
<keyword evidence="2" id="KW-0238">DNA-binding</keyword>
<sequence length="305" mass="34467">MDGEANGSARKRQAITLEAKMDIIKRLERGEKMASVARKFNMNRSTVGTILKNKEKIVEHVKSSVPMQSTIISKKRGKVIEEMEKHLAVWMEDCFQKRKPLCLMMIQEKALSLFKDLKADSDEDTTFNAKLDLEEQDFIEFFDAHAKELTNDELRELEKQRKEGEEAEEEEVEVPTKHFQTKVMAQAFALFEEGLTLLESQDPNEERHVKVSSAVNDALKCYHVIYDEKKKAVTQSSLHRFFKRVDKQETPVPSTSQSVSSTSEPVPLLVPSSPITDDPSPISSPPSSPSTSSRELSPSPTNPAE</sequence>
<dbReference type="Gene3D" id="1.10.10.60">
    <property type="entry name" value="Homeodomain-like"/>
    <property type="match status" value="2"/>
</dbReference>
<dbReference type="InterPro" id="IPR009057">
    <property type="entry name" value="Homeodomain-like_sf"/>
</dbReference>
<keyword evidence="2" id="KW-0539">Nucleus</keyword>
<evidence type="ECO:0000256" key="1">
    <source>
        <dbReference type="ARBA" id="ARBA00004123"/>
    </source>
</evidence>
<dbReference type="AlphaFoldDB" id="A0AAE1FK06"/>
<evidence type="ECO:0000256" key="3">
    <source>
        <dbReference type="SAM" id="Coils"/>
    </source>
</evidence>
<dbReference type="InterPro" id="IPR007889">
    <property type="entry name" value="HTH_Psq"/>
</dbReference>
<dbReference type="PROSITE" id="PS50960">
    <property type="entry name" value="HTH_PSQ"/>
    <property type="match status" value="1"/>
</dbReference>
<evidence type="ECO:0000259" key="5">
    <source>
        <dbReference type="PROSITE" id="PS50960"/>
    </source>
</evidence>
<comment type="caution">
    <text evidence="6">The sequence shown here is derived from an EMBL/GenBank/DDBJ whole genome shotgun (WGS) entry which is preliminary data.</text>
</comment>
<feature type="domain" description="HTH psq-type" evidence="5">
    <location>
        <begin position="6"/>
        <end position="57"/>
    </location>
</feature>
<evidence type="ECO:0000256" key="2">
    <source>
        <dbReference type="PROSITE-ProRule" id="PRU00320"/>
    </source>
</evidence>
<dbReference type="EMBL" id="JAWQEG010001939">
    <property type="protein sequence ID" value="KAK3875625.1"/>
    <property type="molecule type" value="Genomic_DNA"/>
</dbReference>
<evidence type="ECO:0000313" key="6">
    <source>
        <dbReference type="EMBL" id="KAK3875625.1"/>
    </source>
</evidence>
<dbReference type="Proteomes" id="UP001286313">
    <property type="component" value="Unassembled WGS sequence"/>
</dbReference>
<feature type="compositionally biased region" description="Low complexity" evidence="4">
    <location>
        <begin position="289"/>
        <end position="299"/>
    </location>
</feature>